<name>A0A3S8U216_9RHOB</name>
<dbReference type="InterPro" id="IPR037185">
    <property type="entry name" value="EmrE-like"/>
</dbReference>
<keyword evidence="3 6" id="KW-0812">Transmembrane</keyword>
<feature type="transmembrane region" description="Helical" evidence="6">
    <location>
        <begin position="43"/>
        <end position="64"/>
    </location>
</feature>
<accession>A0A3S8U216</accession>
<feature type="transmembrane region" description="Helical" evidence="6">
    <location>
        <begin position="253"/>
        <end position="274"/>
    </location>
</feature>
<evidence type="ECO:0000256" key="3">
    <source>
        <dbReference type="ARBA" id="ARBA00022692"/>
    </source>
</evidence>
<feature type="transmembrane region" description="Helical" evidence="6">
    <location>
        <begin position="280"/>
        <end position="300"/>
    </location>
</feature>
<reference evidence="8 9" key="1">
    <citation type="submission" date="2018-12" db="EMBL/GenBank/DDBJ databases">
        <title>Complete genome sequencing of Tabrizicola sp. K13M18.</title>
        <authorList>
            <person name="Bae J.-W."/>
        </authorList>
    </citation>
    <scope>NUCLEOTIDE SEQUENCE [LARGE SCALE GENOMIC DNA]</scope>
    <source>
        <strain evidence="8 9">K13M18</strain>
    </source>
</reference>
<feature type="transmembrane region" description="Helical" evidence="6">
    <location>
        <begin position="226"/>
        <end position="246"/>
    </location>
</feature>
<dbReference type="InterPro" id="IPR000620">
    <property type="entry name" value="EamA_dom"/>
</dbReference>
<evidence type="ECO:0000256" key="6">
    <source>
        <dbReference type="SAM" id="Phobius"/>
    </source>
</evidence>
<evidence type="ECO:0000313" key="8">
    <source>
        <dbReference type="EMBL" id="AZL57595.1"/>
    </source>
</evidence>
<keyword evidence="5 6" id="KW-0472">Membrane</keyword>
<dbReference type="OrthoDB" id="7685518at2"/>
<gene>
    <name evidence="8" type="ORF">EI545_01285</name>
</gene>
<dbReference type="RefSeq" id="WP_125323783.1">
    <property type="nucleotide sequence ID" value="NZ_CP034328.1"/>
</dbReference>
<evidence type="ECO:0000313" key="9">
    <source>
        <dbReference type="Proteomes" id="UP000282002"/>
    </source>
</evidence>
<keyword evidence="9" id="KW-1185">Reference proteome</keyword>
<evidence type="ECO:0000259" key="7">
    <source>
        <dbReference type="Pfam" id="PF00892"/>
    </source>
</evidence>
<evidence type="ECO:0000256" key="4">
    <source>
        <dbReference type="ARBA" id="ARBA00022989"/>
    </source>
</evidence>
<feature type="transmembrane region" description="Helical" evidence="6">
    <location>
        <begin position="12"/>
        <end position="37"/>
    </location>
</feature>
<dbReference type="EMBL" id="CP034328">
    <property type="protein sequence ID" value="AZL57595.1"/>
    <property type="molecule type" value="Genomic_DNA"/>
</dbReference>
<dbReference type="SUPFAM" id="SSF103481">
    <property type="entry name" value="Multidrug resistance efflux transporter EmrE"/>
    <property type="match status" value="1"/>
</dbReference>
<dbReference type="Pfam" id="PF00892">
    <property type="entry name" value="EamA"/>
    <property type="match status" value="2"/>
</dbReference>
<feature type="transmembrane region" description="Helical" evidence="6">
    <location>
        <begin position="76"/>
        <end position="97"/>
    </location>
</feature>
<dbReference type="AlphaFoldDB" id="A0A3S8U216"/>
<dbReference type="PANTHER" id="PTHR42920:SF11">
    <property type="entry name" value="INNER MEMBRANE PROTEIN YTFF"/>
    <property type="match status" value="1"/>
</dbReference>
<feature type="domain" description="EamA" evidence="7">
    <location>
        <begin position="15"/>
        <end position="145"/>
    </location>
</feature>
<keyword evidence="4 6" id="KW-1133">Transmembrane helix</keyword>
<evidence type="ECO:0000256" key="5">
    <source>
        <dbReference type="ARBA" id="ARBA00023136"/>
    </source>
</evidence>
<protein>
    <submittedName>
        <fullName evidence="8">DMT family transporter</fullName>
    </submittedName>
</protein>
<keyword evidence="2" id="KW-1003">Cell membrane</keyword>
<proteinExistence type="predicted"/>
<organism evidence="8 9">
    <name type="scientific">Tabrizicola piscis</name>
    <dbReference type="NCBI Taxonomy" id="2494374"/>
    <lineage>
        <taxon>Bacteria</taxon>
        <taxon>Pseudomonadati</taxon>
        <taxon>Pseudomonadota</taxon>
        <taxon>Alphaproteobacteria</taxon>
        <taxon>Rhodobacterales</taxon>
        <taxon>Paracoccaceae</taxon>
        <taxon>Tabrizicola</taxon>
    </lineage>
</organism>
<feature type="transmembrane region" description="Helical" evidence="6">
    <location>
        <begin position="156"/>
        <end position="174"/>
    </location>
</feature>
<dbReference type="GO" id="GO:0005886">
    <property type="term" value="C:plasma membrane"/>
    <property type="evidence" value="ECO:0007669"/>
    <property type="project" value="UniProtKB-SubCell"/>
</dbReference>
<dbReference type="PANTHER" id="PTHR42920">
    <property type="entry name" value="OS03G0707200 PROTEIN-RELATED"/>
    <property type="match status" value="1"/>
</dbReference>
<evidence type="ECO:0000256" key="2">
    <source>
        <dbReference type="ARBA" id="ARBA00022475"/>
    </source>
</evidence>
<dbReference type="InterPro" id="IPR051258">
    <property type="entry name" value="Diverse_Substrate_Transporter"/>
</dbReference>
<comment type="subcellular location">
    <subcellularLocation>
        <location evidence="1">Cell membrane</location>
        <topology evidence="1">Multi-pass membrane protein</topology>
    </subcellularLocation>
</comment>
<feature type="transmembrane region" description="Helical" evidence="6">
    <location>
        <begin position="186"/>
        <end position="206"/>
    </location>
</feature>
<sequence length="304" mass="31558">MTVLTPTARRSLLTANLFCLASMVIWAAGLPAADLIIPHMPPVALTAGRATLAAAVLLPIWWLLEGRGAVLGADWAMGAWVGFVTLGLASFFVIIALQFNDPVTVAIVTAVMPVAGILLECLADKRPFTRALALGLLLSVAGGLIAVSGSEGSVDFGVGVLAALASVLCYTWGSRETVRALPDLSPLGRSAITVTGCAVVALLAALGDGVLRDQWPDWQAIGIPEFTGLAIFGIGSMAISQLLWIISVGRIGIGAASMHMNAVPFYVMLMVFTLGGPWNWAQTFGAVIVVTGALVAQGLIGRQR</sequence>
<dbReference type="Proteomes" id="UP000282002">
    <property type="component" value="Chromosome"/>
</dbReference>
<feature type="domain" description="EamA" evidence="7">
    <location>
        <begin position="159"/>
        <end position="295"/>
    </location>
</feature>
<feature type="transmembrane region" description="Helical" evidence="6">
    <location>
        <begin position="131"/>
        <end position="150"/>
    </location>
</feature>
<feature type="transmembrane region" description="Helical" evidence="6">
    <location>
        <begin position="103"/>
        <end position="119"/>
    </location>
</feature>
<evidence type="ECO:0000256" key="1">
    <source>
        <dbReference type="ARBA" id="ARBA00004651"/>
    </source>
</evidence>
<dbReference type="KEGG" id="taw:EI545_01285"/>